<dbReference type="GO" id="GO:0043022">
    <property type="term" value="F:ribosome binding"/>
    <property type="evidence" value="ECO:0007669"/>
    <property type="project" value="InterPro"/>
</dbReference>
<reference evidence="4 5" key="1">
    <citation type="submission" date="2019-03" db="EMBL/GenBank/DDBJ databases">
        <title>Genomic Encyclopedia of Type Strains, Phase IV (KMG-IV): sequencing the most valuable type-strain genomes for metagenomic binning, comparative biology and taxonomic classification.</title>
        <authorList>
            <person name="Goeker M."/>
        </authorList>
    </citation>
    <scope>NUCLEOTIDE SEQUENCE [LARGE SCALE GENOMIC DNA]</scope>
    <source>
        <strain evidence="4 5">DSM 7445</strain>
    </source>
</reference>
<keyword evidence="2" id="KW-1133">Transmembrane helix</keyword>
<feature type="transmembrane region" description="Helical" evidence="2">
    <location>
        <begin position="87"/>
        <end position="105"/>
    </location>
</feature>
<keyword evidence="2" id="KW-0812">Transmembrane</keyword>
<comment type="caution">
    <text evidence="4">The sequence shown here is derived from an EMBL/GenBank/DDBJ whole genome shotgun (WGS) entry which is preliminary data.</text>
</comment>
<dbReference type="Pfam" id="PF19029">
    <property type="entry name" value="DUF883_C"/>
    <property type="match status" value="1"/>
</dbReference>
<feature type="compositionally biased region" description="Polar residues" evidence="1">
    <location>
        <begin position="1"/>
        <end position="11"/>
    </location>
</feature>
<sequence length="107" mass="11945">MDYSSTNSSDSMGKDMKNAARDATDTLKATGQQLGEQMSEQYRNARSKFQDTFSQAKSNFSDIQENVSERTRTAMDSTDQYVRDNPWQAVGIGAAIGVVLGFLMMRR</sequence>
<dbReference type="EMBL" id="SLZQ01000002">
    <property type="protein sequence ID" value="TCS38280.1"/>
    <property type="molecule type" value="Genomic_DNA"/>
</dbReference>
<keyword evidence="2" id="KW-0472">Membrane</keyword>
<feature type="region of interest" description="Disordered" evidence="1">
    <location>
        <begin position="1"/>
        <end position="40"/>
    </location>
</feature>
<dbReference type="PANTHER" id="PTHR35893:SF3">
    <property type="entry name" value="INNER MEMBRANE PROTEIN"/>
    <property type="match status" value="1"/>
</dbReference>
<dbReference type="Gene3D" id="1.20.120.20">
    <property type="entry name" value="Apolipoprotein"/>
    <property type="match status" value="1"/>
</dbReference>
<proteinExistence type="predicted"/>
<dbReference type="OrthoDB" id="9181874at2"/>
<dbReference type="PANTHER" id="PTHR35893">
    <property type="entry name" value="INNER MEMBRANE PROTEIN-RELATED"/>
    <property type="match status" value="1"/>
</dbReference>
<dbReference type="InterPro" id="IPR043605">
    <property type="entry name" value="DUF883_C"/>
</dbReference>
<feature type="compositionally biased region" description="Basic and acidic residues" evidence="1">
    <location>
        <begin position="12"/>
        <end position="25"/>
    </location>
</feature>
<name>A0A4V2UJ15_PAULE</name>
<dbReference type="InterPro" id="IPR010279">
    <property type="entry name" value="YqjD/ElaB"/>
</dbReference>
<evidence type="ECO:0000256" key="2">
    <source>
        <dbReference type="SAM" id="Phobius"/>
    </source>
</evidence>
<dbReference type="RefSeq" id="WP_132257286.1">
    <property type="nucleotide sequence ID" value="NZ_SLZQ01000002.1"/>
</dbReference>
<evidence type="ECO:0000313" key="4">
    <source>
        <dbReference type="EMBL" id="TCS38280.1"/>
    </source>
</evidence>
<gene>
    <name evidence="4" type="ORF">EDC30_10215</name>
</gene>
<dbReference type="Proteomes" id="UP000295382">
    <property type="component" value="Unassembled WGS sequence"/>
</dbReference>
<evidence type="ECO:0000313" key="5">
    <source>
        <dbReference type="Proteomes" id="UP000295382"/>
    </source>
</evidence>
<keyword evidence="5" id="KW-1185">Reference proteome</keyword>
<protein>
    <submittedName>
        <fullName evidence="4">ElaB/YqjD/DUF883 family membrane-anchored ribosome-binding protein</fullName>
    </submittedName>
</protein>
<feature type="domain" description="DUF883" evidence="3">
    <location>
        <begin position="78"/>
        <end position="107"/>
    </location>
</feature>
<accession>A0A4V2UJ15</accession>
<organism evidence="4 5">
    <name type="scientific">Paucimonas lemoignei</name>
    <name type="common">Pseudomonas lemoignei</name>
    <dbReference type="NCBI Taxonomy" id="29443"/>
    <lineage>
        <taxon>Bacteria</taxon>
        <taxon>Pseudomonadati</taxon>
        <taxon>Pseudomonadota</taxon>
        <taxon>Betaproteobacteria</taxon>
        <taxon>Burkholderiales</taxon>
        <taxon>Burkholderiaceae</taxon>
        <taxon>Paucimonas</taxon>
    </lineage>
</organism>
<evidence type="ECO:0000259" key="3">
    <source>
        <dbReference type="Pfam" id="PF19029"/>
    </source>
</evidence>
<feature type="compositionally biased region" description="Polar residues" evidence="1">
    <location>
        <begin position="27"/>
        <end position="40"/>
    </location>
</feature>
<dbReference type="AlphaFoldDB" id="A0A4V2UJ15"/>
<evidence type="ECO:0000256" key="1">
    <source>
        <dbReference type="SAM" id="MobiDB-lite"/>
    </source>
</evidence>